<sequence>MTRRHGEVTSAAGLNPLGHVAWGYRDRSEFVRRAAEYIADGLARNQRVLYACDASAAALRTELDEMGFADAVRTGQIAVTPVAEHYRFVPGTDIVDAEATVADGVAAMKFVVGTGCSGCRAVVDGAVLVRTPEQRAAFARLEYLVDQKMAVLPFAALCAYNLSLLGDAAKELMCLHPMVNAGAVGFRIYAEQGVDFALAGELDAADDEAFSIALQRIWPMASGDEVVIDASALGFVTHPQLIALDRLAAADGRQVVLRTDRRMVSRLAELLQVTNLRVEGRDLADAG</sequence>
<dbReference type="Pfam" id="PF14417">
    <property type="entry name" value="MEDS"/>
    <property type="match status" value="1"/>
</dbReference>
<name>A0A1X1XQF6_9MYCO</name>
<dbReference type="RefSeq" id="WP_045373911.1">
    <property type="nucleotide sequence ID" value="NZ_BBKA01000011.1"/>
</dbReference>
<accession>A0A1X1XQF6</accession>
<keyword evidence="3" id="KW-1185">Reference proteome</keyword>
<comment type="caution">
    <text evidence="2">The sequence shown here is derived from an EMBL/GenBank/DDBJ whole genome shotgun (WGS) entry which is preliminary data.</text>
</comment>
<protein>
    <recommendedName>
        <fullName evidence="1">MEDS domain-containing protein</fullName>
    </recommendedName>
</protein>
<dbReference type="Proteomes" id="UP000193487">
    <property type="component" value="Unassembled WGS sequence"/>
</dbReference>
<gene>
    <name evidence="2" type="ORF">AWC14_09665</name>
</gene>
<organism evidence="2 3">
    <name type="scientific">Mycobacterium kyorinense</name>
    <dbReference type="NCBI Taxonomy" id="487514"/>
    <lineage>
        <taxon>Bacteria</taxon>
        <taxon>Bacillati</taxon>
        <taxon>Actinomycetota</taxon>
        <taxon>Actinomycetes</taxon>
        <taxon>Mycobacteriales</taxon>
        <taxon>Mycobacteriaceae</taxon>
        <taxon>Mycobacterium</taxon>
    </lineage>
</organism>
<reference evidence="2 3" key="1">
    <citation type="submission" date="2016-01" db="EMBL/GenBank/DDBJ databases">
        <title>The new phylogeny of the genus Mycobacterium.</title>
        <authorList>
            <person name="Tarcisio F."/>
            <person name="Conor M."/>
            <person name="Antonella G."/>
            <person name="Elisabetta G."/>
            <person name="Giulia F.S."/>
            <person name="Sara T."/>
            <person name="Anna F."/>
            <person name="Clotilde B."/>
            <person name="Roberto B."/>
            <person name="Veronica D.S."/>
            <person name="Fabio R."/>
            <person name="Monica P."/>
            <person name="Olivier J."/>
            <person name="Enrico T."/>
            <person name="Nicola S."/>
        </authorList>
    </citation>
    <scope>NUCLEOTIDE SEQUENCE [LARGE SCALE GENOMIC DNA]</scope>
    <source>
        <strain evidence="2 3">DSM 45166</strain>
    </source>
</reference>
<dbReference type="AlphaFoldDB" id="A0A1X1XQF6"/>
<dbReference type="OrthoDB" id="5179750at2"/>
<evidence type="ECO:0000313" key="2">
    <source>
        <dbReference type="EMBL" id="ORW00994.1"/>
    </source>
</evidence>
<evidence type="ECO:0000313" key="3">
    <source>
        <dbReference type="Proteomes" id="UP000193487"/>
    </source>
</evidence>
<proteinExistence type="predicted"/>
<feature type="domain" description="MEDS" evidence="1">
    <location>
        <begin position="19"/>
        <end position="177"/>
    </location>
</feature>
<dbReference type="InterPro" id="IPR025847">
    <property type="entry name" value="MEDS_domain"/>
</dbReference>
<evidence type="ECO:0000259" key="1">
    <source>
        <dbReference type="Pfam" id="PF14417"/>
    </source>
</evidence>
<dbReference type="EMBL" id="LQPE01000143">
    <property type="protein sequence ID" value="ORW00994.1"/>
    <property type="molecule type" value="Genomic_DNA"/>
</dbReference>